<evidence type="ECO:0000313" key="2">
    <source>
        <dbReference type="EMBL" id="MFC3194910.1"/>
    </source>
</evidence>
<organism evidence="2 3">
    <name type="scientific">Marinicella sediminis</name>
    <dbReference type="NCBI Taxonomy" id="1792834"/>
    <lineage>
        <taxon>Bacteria</taxon>
        <taxon>Pseudomonadati</taxon>
        <taxon>Pseudomonadota</taxon>
        <taxon>Gammaproteobacteria</taxon>
        <taxon>Lysobacterales</taxon>
        <taxon>Marinicellaceae</taxon>
        <taxon>Marinicella</taxon>
    </lineage>
</organism>
<feature type="transmembrane region" description="Helical" evidence="1">
    <location>
        <begin position="12"/>
        <end position="28"/>
    </location>
</feature>
<accession>A0ABV7J9U9</accession>
<sequence>MQYLIREYKELLNAWLAVLAFYLNPRWLTRNIARHNAIEHTMGVVKKSIATMVLSITILSLFFGTFEFVQEHEKPAEIFAVLFVHGALVSAILAVMFWLWLRDHHQVGMLVGWFMLVYWVPLWFWNMAFEIHVGFSGGQHNNLFLQLAHQEVLSRTQGWLLMAIWLHATIIAIYGLHRLLSFRHVLIWVFGLLGSVMYLASFLMVHHIQKGVEIVYLMFGME</sequence>
<reference evidence="3" key="1">
    <citation type="journal article" date="2019" name="Int. J. Syst. Evol. Microbiol.">
        <title>The Global Catalogue of Microorganisms (GCM) 10K type strain sequencing project: providing services to taxonomists for standard genome sequencing and annotation.</title>
        <authorList>
            <consortium name="The Broad Institute Genomics Platform"/>
            <consortium name="The Broad Institute Genome Sequencing Center for Infectious Disease"/>
            <person name="Wu L."/>
            <person name="Ma J."/>
        </authorList>
    </citation>
    <scope>NUCLEOTIDE SEQUENCE [LARGE SCALE GENOMIC DNA]</scope>
    <source>
        <strain evidence="3">KCTC 42953</strain>
    </source>
</reference>
<gene>
    <name evidence="2" type="ORF">ACFODZ_11730</name>
</gene>
<proteinExistence type="predicted"/>
<keyword evidence="3" id="KW-1185">Reference proteome</keyword>
<dbReference type="Proteomes" id="UP001595533">
    <property type="component" value="Unassembled WGS sequence"/>
</dbReference>
<feature type="transmembrane region" description="Helical" evidence="1">
    <location>
        <begin position="185"/>
        <end position="208"/>
    </location>
</feature>
<feature type="transmembrane region" description="Helical" evidence="1">
    <location>
        <begin position="158"/>
        <end position="176"/>
    </location>
</feature>
<keyword evidence="1" id="KW-0472">Membrane</keyword>
<keyword evidence="1" id="KW-0812">Transmembrane</keyword>
<name>A0ABV7J9U9_9GAMM</name>
<dbReference type="EMBL" id="JBHRTS010000006">
    <property type="protein sequence ID" value="MFC3194910.1"/>
    <property type="molecule type" value="Genomic_DNA"/>
</dbReference>
<feature type="transmembrane region" description="Helical" evidence="1">
    <location>
        <begin position="49"/>
        <end position="66"/>
    </location>
</feature>
<feature type="transmembrane region" description="Helical" evidence="1">
    <location>
        <begin position="78"/>
        <end position="100"/>
    </location>
</feature>
<protein>
    <submittedName>
        <fullName evidence="2">Uncharacterized protein</fullName>
    </submittedName>
</protein>
<evidence type="ECO:0000256" key="1">
    <source>
        <dbReference type="SAM" id="Phobius"/>
    </source>
</evidence>
<evidence type="ECO:0000313" key="3">
    <source>
        <dbReference type="Proteomes" id="UP001595533"/>
    </source>
</evidence>
<dbReference type="RefSeq" id="WP_077411869.1">
    <property type="nucleotide sequence ID" value="NZ_JBHRTS010000006.1"/>
</dbReference>
<comment type="caution">
    <text evidence="2">The sequence shown here is derived from an EMBL/GenBank/DDBJ whole genome shotgun (WGS) entry which is preliminary data.</text>
</comment>
<keyword evidence="1" id="KW-1133">Transmembrane helix</keyword>
<feature type="transmembrane region" description="Helical" evidence="1">
    <location>
        <begin position="107"/>
        <end position="125"/>
    </location>
</feature>